<dbReference type="GO" id="GO:0070187">
    <property type="term" value="C:shelterin complex"/>
    <property type="evidence" value="ECO:0007669"/>
    <property type="project" value="TreeGrafter"/>
</dbReference>
<evidence type="ECO:0000259" key="11">
    <source>
        <dbReference type="PROSITE" id="PS50172"/>
    </source>
</evidence>
<dbReference type="GO" id="GO:0010833">
    <property type="term" value="P:telomere maintenance via telomere lengthening"/>
    <property type="evidence" value="ECO:0007669"/>
    <property type="project" value="UniProtKB-UniRule"/>
</dbReference>
<accession>A0A1G4KL65</accession>
<protein>
    <recommendedName>
        <fullName evidence="8">DNA-binding protein RAP1</fullName>
    </recommendedName>
</protein>
<organism evidence="13 14">
    <name type="scientific">Lachancea nothofagi CBS 11611</name>
    <dbReference type="NCBI Taxonomy" id="1266666"/>
    <lineage>
        <taxon>Eukaryota</taxon>
        <taxon>Fungi</taxon>
        <taxon>Dikarya</taxon>
        <taxon>Ascomycota</taxon>
        <taxon>Saccharomycotina</taxon>
        <taxon>Saccharomycetes</taxon>
        <taxon>Saccharomycetales</taxon>
        <taxon>Saccharomycetaceae</taxon>
        <taxon>Lachancea</taxon>
    </lineage>
</organism>
<keyword evidence="2 8" id="KW-0158">Chromosome</keyword>
<comment type="function">
    <text evidence="8">Involved in the regulation of telomere length, clustering and has a specific role in telomere position effect (TPE).</text>
</comment>
<dbReference type="SUPFAM" id="SSF52113">
    <property type="entry name" value="BRCT domain"/>
    <property type="match status" value="1"/>
</dbReference>
<dbReference type="Pfam" id="PF00249">
    <property type="entry name" value="Myb_DNA-binding"/>
    <property type="match status" value="1"/>
</dbReference>
<dbReference type="Pfam" id="PF16589">
    <property type="entry name" value="BRCT_2"/>
    <property type="match status" value="1"/>
</dbReference>
<dbReference type="Gene3D" id="1.10.10.60">
    <property type="entry name" value="Homeodomain-like"/>
    <property type="match status" value="2"/>
</dbReference>
<dbReference type="CDD" id="cd11653">
    <property type="entry name" value="rap1_RCT"/>
    <property type="match status" value="1"/>
</dbReference>
<dbReference type="PROSITE" id="PS50090">
    <property type="entry name" value="MYB_LIKE"/>
    <property type="match status" value="1"/>
</dbReference>
<dbReference type="Gene3D" id="3.40.50.10190">
    <property type="entry name" value="BRCT domain"/>
    <property type="match status" value="1"/>
</dbReference>
<keyword evidence="14" id="KW-1185">Reference proteome</keyword>
<dbReference type="InterPro" id="IPR009057">
    <property type="entry name" value="Homeodomain-like_sf"/>
</dbReference>
<dbReference type="InterPro" id="IPR039595">
    <property type="entry name" value="TE2IP/Rap1"/>
</dbReference>
<feature type="compositionally biased region" description="Basic and acidic residues" evidence="9">
    <location>
        <begin position="18"/>
        <end position="36"/>
    </location>
</feature>
<dbReference type="InterPro" id="IPR001005">
    <property type="entry name" value="SANT/Myb"/>
</dbReference>
<dbReference type="PROSITE" id="PS51294">
    <property type="entry name" value="HTH_MYB"/>
    <property type="match status" value="1"/>
</dbReference>
<feature type="domain" description="Myb-like" evidence="10">
    <location>
        <begin position="263"/>
        <end position="319"/>
    </location>
</feature>
<evidence type="ECO:0000256" key="7">
    <source>
        <dbReference type="ARBA" id="ARBA00023242"/>
    </source>
</evidence>
<comment type="subcellular location">
    <subcellularLocation>
        <location evidence="8">Nucleus</location>
    </subcellularLocation>
    <subcellularLocation>
        <location evidence="8">Chromosome</location>
        <location evidence="8">Telomere</location>
    </subcellularLocation>
</comment>
<dbReference type="Pfam" id="PF11626">
    <property type="entry name" value="Rap1_C"/>
    <property type="match status" value="1"/>
</dbReference>
<feature type="compositionally biased region" description="Polar residues" evidence="9">
    <location>
        <begin position="126"/>
        <end position="137"/>
    </location>
</feature>
<dbReference type="InterPro" id="IPR021661">
    <property type="entry name" value="Rap1_C"/>
</dbReference>
<comment type="similarity">
    <text evidence="1 8">Belongs to the RAP1 family.</text>
</comment>
<feature type="compositionally biased region" description="Polar residues" evidence="9">
    <location>
        <begin position="230"/>
        <end position="250"/>
    </location>
</feature>
<dbReference type="PANTHER" id="PTHR16466:SF6">
    <property type="entry name" value="TELOMERIC REPEAT-BINDING FACTOR 2-INTERACTING PROTEIN 1"/>
    <property type="match status" value="1"/>
</dbReference>
<dbReference type="OrthoDB" id="435460at2759"/>
<feature type="region of interest" description="Disordered" evidence="9">
    <location>
        <begin position="483"/>
        <end position="522"/>
    </location>
</feature>
<feature type="region of interest" description="Disordered" evidence="9">
    <location>
        <begin position="1"/>
        <end position="36"/>
    </location>
</feature>
<dbReference type="Pfam" id="PF09197">
    <property type="entry name" value="Rap1-DNA-bind"/>
    <property type="match status" value="1"/>
</dbReference>
<evidence type="ECO:0000256" key="9">
    <source>
        <dbReference type="SAM" id="MobiDB-lite"/>
    </source>
</evidence>
<feature type="domain" description="BRCT" evidence="11">
    <location>
        <begin position="37"/>
        <end position="117"/>
    </location>
</feature>
<gene>
    <name evidence="13" type="ORF">LANO_0H04698G</name>
</gene>
<evidence type="ECO:0000256" key="3">
    <source>
        <dbReference type="ARBA" id="ARBA00022895"/>
    </source>
</evidence>
<dbReference type="EMBL" id="LT598447">
    <property type="protein sequence ID" value="SCV05312.1"/>
    <property type="molecule type" value="Genomic_DNA"/>
</dbReference>
<dbReference type="InterPro" id="IPR017930">
    <property type="entry name" value="Myb_dom"/>
</dbReference>
<evidence type="ECO:0000259" key="12">
    <source>
        <dbReference type="PROSITE" id="PS51294"/>
    </source>
</evidence>
<evidence type="ECO:0000256" key="5">
    <source>
        <dbReference type="ARBA" id="ARBA00023159"/>
    </source>
</evidence>
<reference evidence="14" key="1">
    <citation type="submission" date="2016-03" db="EMBL/GenBank/DDBJ databases">
        <authorList>
            <person name="Devillers Hugo."/>
        </authorList>
    </citation>
    <scope>NUCLEOTIDE SEQUENCE [LARGE SCALE GENOMIC DNA]</scope>
</reference>
<dbReference type="InterPro" id="IPR038104">
    <property type="entry name" value="Rap1_C_sf"/>
</dbReference>
<keyword evidence="6" id="KW-0804">Transcription</keyword>
<evidence type="ECO:0000256" key="1">
    <source>
        <dbReference type="ARBA" id="ARBA00010467"/>
    </source>
</evidence>
<evidence type="ECO:0000256" key="8">
    <source>
        <dbReference type="RuleBase" id="RU367107"/>
    </source>
</evidence>
<evidence type="ECO:0000256" key="2">
    <source>
        <dbReference type="ARBA" id="ARBA00022454"/>
    </source>
</evidence>
<dbReference type="Proteomes" id="UP000189911">
    <property type="component" value="Chromosome H"/>
</dbReference>
<dbReference type="InterPro" id="IPR036420">
    <property type="entry name" value="BRCT_dom_sf"/>
</dbReference>
<proteinExistence type="inferred from homology"/>
<feature type="domain" description="HTH myb-type" evidence="12">
    <location>
        <begin position="266"/>
        <end position="323"/>
    </location>
</feature>
<evidence type="ECO:0000256" key="4">
    <source>
        <dbReference type="ARBA" id="ARBA00023015"/>
    </source>
</evidence>
<keyword evidence="5" id="KW-0010">Activator</keyword>
<dbReference type="GO" id="GO:0031848">
    <property type="term" value="P:protection from non-homologous end joining at telomere"/>
    <property type="evidence" value="ECO:0007669"/>
    <property type="project" value="TreeGrafter"/>
</dbReference>
<dbReference type="InterPro" id="IPR015280">
    <property type="entry name" value="Rap1_DNA-bd"/>
</dbReference>
<feature type="compositionally biased region" description="Polar residues" evidence="9">
    <location>
        <begin position="151"/>
        <end position="162"/>
    </location>
</feature>
<dbReference type="Gene3D" id="1.20.120.1480">
    <property type="match status" value="1"/>
</dbReference>
<evidence type="ECO:0000259" key="10">
    <source>
        <dbReference type="PROSITE" id="PS50090"/>
    </source>
</evidence>
<sequence length="741" mass="82653">MSQKDDFETPSTNDFVDAVEHPIRDDGKSDIESHENPQDGIFQDLAFYVAQEDVRQEVENLIKAHGGTVLRELPSGLSSKEFVVSSSNTADLLTVTAEYIRACCASNVLLKLSGFLVAFEEPGADTQPQNDDMTTTEAPKPLNVGTLADGATTNGQEQPSTSKKLHQPPNSHEHGNVKPAPGGSITGQNDSAENLLQIDVTTSSHQDEAGDTPQNPTTPTDPPVDKSEHALSSTSDEQASQVGVMNSLTQKKPADEVAKQRYVTAHNKANFTSEEDEFILDVVRKNPTRRTTHTLFDEISRFVPTHTGNSIRHRYRVYLAKRLDFVYQVDNQGKLVRDEAGNLIRTTVLPKSLKNKFVADEDYSLAVSIKRQFYRDLYQVDPDTGKSLITEDDGPSEAARKAITMDTTVKRGSEPTLSEYRVGERRGPVPREFFKTYAQMNPSHTENAWRDRFRKFLLTYGIDKYIEYYDHELAQNRVPEAMKNLTNRPKRPGVPTPGNYSGNAKKRKSSEEEQIAQGETPQERQIAFTSASGGAVDPSSSLAMADVDLLDEETLKFISGLRRDLSKIESAGGTAFEYPQEIAESIRNDFTNEEAQFDEIDPDSIPFPPPLATNDLFMPQFFGFESTRAFLDKINDVISRDYEASQAEKLVQDLCEDAGVRKTFSTSILTALSGDLMVFPRYFLCMFSFKANPPLNVPGIWTREDDETLRHGDGQSMKILTDKHGTGRIEMRKRFIASDLV</sequence>
<evidence type="ECO:0000313" key="13">
    <source>
        <dbReference type="EMBL" id="SCV05312.1"/>
    </source>
</evidence>
<dbReference type="PANTHER" id="PTHR16466">
    <property type="entry name" value="TELOMERE REPEAT-BINDING FACTOR 2-INTERACTING PROTEIN 1"/>
    <property type="match status" value="1"/>
</dbReference>
<feature type="region of interest" description="Disordered" evidence="9">
    <location>
        <begin position="202"/>
        <end position="252"/>
    </location>
</feature>
<keyword evidence="7 8" id="KW-0539">Nucleus</keyword>
<dbReference type="SMART" id="SM00292">
    <property type="entry name" value="BRCT"/>
    <property type="match status" value="1"/>
</dbReference>
<dbReference type="SMART" id="SM00717">
    <property type="entry name" value="SANT"/>
    <property type="match status" value="1"/>
</dbReference>
<name>A0A1G4KL65_9SACH</name>
<dbReference type="AlphaFoldDB" id="A0A1G4KL65"/>
<feature type="region of interest" description="Disordered" evidence="9">
    <location>
        <begin position="122"/>
        <end position="189"/>
    </location>
</feature>
<dbReference type="SUPFAM" id="SSF46689">
    <property type="entry name" value="Homeodomain-like"/>
    <property type="match status" value="2"/>
</dbReference>
<dbReference type="GO" id="GO:0042162">
    <property type="term" value="F:telomeric DNA binding"/>
    <property type="evidence" value="ECO:0007669"/>
    <property type="project" value="TreeGrafter"/>
</dbReference>
<keyword evidence="4" id="KW-0805">Transcription regulation</keyword>
<keyword evidence="3 8" id="KW-0779">Telomere</keyword>
<dbReference type="InterPro" id="IPR001357">
    <property type="entry name" value="BRCT_dom"/>
</dbReference>
<evidence type="ECO:0000256" key="6">
    <source>
        <dbReference type="ARBA" id="ARBA00023163"/>
    </source>
</evidence>
<dbReference type="CDD" id="cd11655">
    <property type="entry name" value="rap1_myb-like"/>
    <property type="match status" value="2"/>
</dbReference>
<comment type="subunit">
    <text evidence="8">Homodimer.</text>
</comment>
<dbReference type="Gene3D" id="1.10.10.2170">
    <property type="match status" value="1"/>
</dbReference>
<dbReference type="PROSITE" id="PS50172">
    <property type="entry name" value="BRCT"/>
    <property type="match status" value="1"/>
</dbReference>
<evidence type="ECO:0000313" key="14">
    <source>
        <dbReference type="Proteomes" id="UP000189911"/>
    </source>
</evidence>